<dbReference type="SUPFAM" id="SSF103473">
    <property type="entry name" value="MFS general substrate transporter"/>
    <property type="match status" value="1"/>
</dbReference>
<feature type="transmembrane region" description="Helical" evidence="7">
    <location>
        <begin position="298"/>
        <end position="318"/>
    </location>
</feature>
<feature type="transmembrane region" description="Helical" evidence="7">
    <location>
        <begin position="45"/>
        <end position="64"/>
    </location>
</feature>
<feature type="domain" description="Major facilitator superfamily (MFS) profile" evidence="8">
    <location>
        <begin position="10"/>
        <end position="458"/>
    </location>
</feature>
<evidence type="ECO:0000313" key="9">
    <source>
        <dbReference type="EMBL" id="MEV0362432.1"/>
    </source>
</evidence>
<feature type="transmembrane region" description="Helical" evidence="7">
    <location>
        <begin position="265"/>
        <end position="286"/>
    </location>
</feature>
<proteinExistence type="predicted"/>
<evidence type="ECO:0000256" key="5">
    <source>
        <dbReference type="ARBA" id="ARBA00022989"/>
    </source>
</evidence>
<feature type="transmembrane region" description="Helical" evidence="7">
    <location>
        <begin position="7"/>
        <end position="25"/>
    </location>
</feature>
<dbReference type="PANTHER" id="PTHR42718">
    <property type="entry name" value="MAJOR FACILITATOR SUPERFAMILY MULTIDRUG TRANSPORTER MFSC"/>
    <property type="match status" value="1"/>
</dbReference>
<feature type="transmembrane region" description="Helical" evidence="7">
    <location>
        <begin position="222"/>
        <end position="245"/>
    </location>
</feature>
<feature type="transmembrane region" description="Helical" evidence="7">
    <location>
        <begin position="402"/>
        <end position="420"/>
    </location>
</feature>
<protein>
    <submittedName>
        <fullName evidence="9">MFS transporter</fullName>
    </submittedName>
</protein>
<evidence type="ECO:0000256" key="6">
    <source>
        <dbReference type="ARBA" id="ARBA00023136"/>
    </source>
</evidence>
<feature type="transmembrane region" description="Helical" evidence="7">
    <location>
        <begin position="106"/>
        <end position="126"/>
    </location>
</feature>
<dbReference type="Proteomes" id="UP001551658">
    <property type="component" value="Unassembled WGS sequence"/>
</dbReference>
<feature type="transmembrane region" description="Helical" evidence="7">
    <location>
        <begin position="138"/>
        <end position="157"/>
    </location>
</feature>
<evidence type="ECO:0000256" key="2">
    <source>
        <dbReference type="ARBA" id="ARBA00022448"/>
    </source>
</evidence>
<evidence type="ECO:0000256" key="4">
    <source>
        <dbReference type="ARBA" id="ARBA00022692"/>
    </source>
</evidence>
<dbReference type="InterPro" id="IPR020846">
    <property type="entry name" value="MFS_dom"/>
</dbReference>
<dbReference type="Gene3D" id="1.20.1720.10">
    <property type="entry name" value="Multidrug resistance protein D"/>
    <property type="match status" value="1"/>
</dbReference>
<keyword evidence="2" id="KW-0813">Transport</keyword>
<feature type="transmembrane region" description="Helical" evidence="7">
    <location>
        <begin position="359"/>
        <end position="381"/>
    </location>
</feature>
<evidence type="ECO:0000313" key="10">
    <source>
        <dbReference type="Proteomes" id="UP001551658"/>
    </source>
</evidence>
<dbReference type="InterPro" id="IPR011701">
    <property type="entry name" value="MFS"/>
</dbReference>
<keyword evidence="6 7" id="KW-0472">Membrane</keyword>
<feature type="transmembrane region" description="Helical" evidence="7">
    <location>
        <begin position="76"/>
        <end position="94"/>
    </location>
</feature>
<keyword evidence="10" id="KW-1185">Reference proteome</keyword>
<feature type="transmembrane region" description="Helical" evidence="7">
    <location>
        <begin position="330"/>
        <end position="347"/>
    </location>
</feature>
<evidence type="ECO:0000259" key="8">
    <source>
        <dbReference type="PROSITE" id="PS50850"/>
    </source>
</evidence>
<dbReference type="RefSeq" id="WP_357974889.1">
    <property type="nucleotide sequence ID" value="NZ_JBFAIH010000002.1"/>
</dbReference>
<reference evidence="9 10" key="1">
    <citation type="submission" date="2024-06" db="EMBL/GenBank/DDBJ databases">
        <title>The Natural Products Discovery Center: Release of the First 8490 Sequenced Strains for Exploring Actinobacteria Biosynthetic Diversity.</title>
        <authorList>
            <person name="Kalkreuter E."/>
            <person name="Kautsar S.A."/>
            <person name="Yang D."/>
            <person name="Bader C.D."/>
            <person name="Teijaro C.N."/>
            <person name="Fluegel L."/>
            <person name="Davis C.M."/>
            <person name="Simpson J.R."/>
            <person name="Lauterbach L."/>
            <person name="Steele A.D."/>
            <person name="Gui C."/>
            <person name="Meng S."/>
            <person name="Li G."/>
            <person name="Viehrig K."/>
            <person name="Ye F."/>
            <person name="Su P."/>
            <person name="Kiefer A.F."/>
            <person name="Nichols A."/>
            <person name="Cepeda A.J."/>
            <person name="Yan W."/>
            <person name="Fan B."/>
            <person name="Jiang Y."/>
            <person name="Adhikari A."/>
            <person name="Zheng C.-J."/>
            <person name="Schuster L."/>
            <person name="Cowan T.M."/>
            <person name="Smanski M.J."/>
            <person name="Chevrette M.G."/>
            <person name="De Carvalho L.P.S."/>
            <person name="Shen B."/>
        </authorList>
    </citation>
    <scope>NUCLEOTIDE SEQUENCE [LARGE SCALE GENOMIC DNA]</scope>
    <source>
        <strain evidence="9 10">NPDC050671</strain>
    </source>
</reference>
<dbReference type="EMBL" id="JBFAIH010000002">
    <property type="protein sequence ID" value="MEV0362432.1"/>
    <property type="molecule type" value="Genomic_DNA"/>
</dbReference>
<organism evidence="9 10">
    <name type="scientific">Nocardia fusca</name>
    <dbReference type="NCBI Taxonomy" id="941183"/>
    <lineage>
        <taxon>Bacteria</taxon>
        <taxon>Bacillati</taxon>
        <taxon>Actinomycetota</taxon>
        <taxon>Actinomycetes</taxon>
        <taxon>Mycobacteriales</taxon>
        <taxon>Nocardiaceae</taxon>
        <taxon>Nocardia</taxon>
    </lineage>
</organism>
<evidence type="ECO:0000256" key="7">
    <source>
        <dbReference type="SAM" id="Phobius"/>
    </source>
</evidence>
<evidence type="ECO:0000256" key="1">
    <source>
        <dbReference type="ARBA" id="ARBA00004651"/>
    </source>
</evidence>
<dbReference type="Pfam" id="PF07690">
    <property type="entry name" value="MFS_1"/>
    <property type="match status" value="1"/>
</dbReference>
<feature type="transmembrane region" description="Helical" evidence="7">
    <location>
        <begin position="198"/>
        <end position="216"/>
    </location>
</feature>
<dbReference type="PRINTS" id="PR01036">
    <property type="entry name" value="TCRTETB"/>
</dbReference>
<keyword evidence="4 7" id="KW-0812">Transmembrane</keyword>
<accession>A0ABV3F3Z4</accession>
<gene>
    <name evidence="9" type="ORF">AB0H72_06990</name>
</gene>
<dbReference type="InterPro" id="IPR036259">
    <property type="entry name" value="MFS_trans_sf"/>
</dbReference>
<keyword evidence="5 7" id="KW-1133">Transmembrane helix</keyword>
<feature type="transmembrane region" description="Helical" evidence="7">
    <location>
        <begin position="163"/>
        <end position="186"/>
    </location>
</feature>
<dbReference type="PANTHER" id="PTHR42718:SF46">
    <property type="entry name" value="BLR6921 PROTEIN"/>
    <property type="match status" value="1"/>
</dbReference>
<keyword evidence="3" id="KW-1003">Cell membrane</keyword>
<sequence length="467" mass="47052">MNQLNRPAAVLATVVIVQFMVSLDLSVVNVALPAIQSEFQMSATALQWVVNAYIVVFGGFLLLGGRLGDVIGRRNTMLIGLVVFGVASLVGGLAQDPALLIVARAVQGLGAAALSPLSLALISVTFEEGPARTKAMGLWGASTMLGGTLGVVASGVLTDFANWRWVFLINIPIVAVAVLTAVTGIGGVRGNERPRLDTLGALLVTAGMILLIFGVVRTDEQGWASGATVAALTIAAILLAAFVVVEKRVAEPLMRLGLFSHGSVLGANVFGFMITAGQLAAFYFLSLHMQNVLDYSPAVAGVAFVPFALGAVVGMFGVGPIVRRFGERTALVVGGLLGALGIAWFGLAGPGGSFAADLLGPSMVASIGIGASFVVMGAVAMQGVPAAEAGMASGLLNSSRQLGGAIGLAVLTTVAAAVTGDGRSPQALGDGYSTALLLGAALIAVGAVVAGILIPRAEKEQSAPVGA</sequence>
<feature type="transmembrane region" description="Helical" evidence="7">
    <location>
        <begin position="432"/>
        <end position="454"/>
    </location>
</feature>
<comment type="subcellular location">
    <subcellularLocation>
        <location evidence="1">Cell membrane</location>
        <topology evidence="1">Multi-pass membrane protein</topology>
    </subcellularLocation>
</comment>
<name>A0ABV3F3Z4_9NOCA</name>
<comment type="caution">
    <text evidence="9">The sequence shown here is derived from an EMBL/GenBank/DDBJ whole genome shotgun (WGS) entry which is preliminary data.</text>
</comment>
<evidence type="ECO:0000256" key="3">
    <source>
        <dbReference type="ARBA" id="ARBA00022475"/>
    </source>
</evidence>
<dbReference type="Gene3D" id="1.20.1250.20">
    <property type="entry name" value="MFS general substrate transporter like domains"/>
    <property type="match status" value="1"/>
</dbReference>
<dbReference type="PROSITE" id="PS50850">
    <property type="entry name" value="MFS"/>
    <property type="match status" value="1"/>
</dbReference>
<dbReference type="CDD" id="cd17321">
    <property type="entry name" value="MFS_MMR_MDR_like"/>
    <property type="match status" value="1"/>
</dbReference>